<accession>A0A9P6GNH9</accession>
<reference evidence="2" key="1">
    <citation type="journal article" date="2020" name="Mol. Plant Microbe Interact.">
        <title>Genome Sequence of the Biocontrol Agent Coniothyrium minitans strain Conio (IMI 134523).</title>
        <authorList>
            <person name="Patel D."/>
            <person name="Shittu T.A."/>
            <person name="Baroncelli R."/>
            <person name="Muthumeenakshi S."/>
            <person name="Osborne T.H."/>
            <person name="Janganan T.K."/>
            <person name="Sreenivasaprasad S."/>
        </authorList>
    </citation>
    <scope>NUCLEOTIDE SEQUENCE</scope>
    <source>
        <strain evidence="2">Conio</strain>
    </source>
</reference>
<evidence type="ECO:0000313" key="3">
    <source>
        <dbReference type="Proteomes" id="UP000756921"/>
    </source>
</evidence>
<feature type="compositionally biased region" description="Basic and acidic residues" evidence="1">
    <location>
        <begin position="85"/>
        <end position="98"/>
    </location>
</feature>
<proteinExistence type="predicted"/>
<dbReference type="PANTHER" id="PTHR38116">
    <property type="entry name" value="CHROMOSOME 7, WHOLE GENOME SHOTGUN SEQUENCE"/>
    <property type="match status" value="1"/>
</dbReference>
<feature type="compositionally biased region" description="Polar residues" evidence="1">
    <location>
        <begin position="69"/>
        <end position="83"/>
    </location>
</feature>
<evidence type="ECO:0008006" key="4">
    <source>
        <dbReference type="Google" id="ProtNLM"/>
    </source>
</evidence>
<sequence>MHELAMSTSPESDVSLLEVEAMPQQAGVPIGLDWTGVSDPTRRRRLQNRLNQAASRARRRTKKACGATQFPSLPISLQPNSLAVQEERSESGSAEREERAVNQRSVCKCLCPNADPRVRIAMERFTQHAYRQYQQGVPNPSHLHMVLQINVNRAFDYNATTIGLALEHHEYDAISPFNKQGPLLGHNYSSQARDWPESLRPTMLQFTVEHHPWIDLFPFPRLRDNILVATEQAMVCDEDELCHDMCHYSGSTTPKAGLIVWGDASNPYNWEVSPEFIKRWGYLLSGCMELMEATNHWRAMRSEKTIPKRVFAEAIDRSYTAALRSRTVQTHESTPHMCSYAE</sequence>
<gene>
    <name evidence="2" type="ORF">PMIN01_05409</name>
</gene>
<name>A0A9P6GNH9_9PLEO</name>
<dbReference type="Pfam" id="PF11905">
    <property type="entry name" value="DUF3425"/>
    <property type="match status" value="1"/>
</dbReference>
<dbReference type="PANTHER" id="PTHR38116:SF1">
    <property type="entry name" value="BZIP DOMAIN-CONTAINING PROTEIN"/>
    <property type="match status" value="1"/>
</dbReference>
<dbReference type="OrthoDB" id="2245989at2759"/>
<comment type="caution">
    <text evidence="2">The sequence shown here is derived from an EMBL/GenBank/DDBJ whole genome shotgun (WGS) entry which is preliminary data.</text>
</comment>
<protein>
    <recommendedName>
        <fullName evidence="4">BZIP domain-containing protein</fullName>
    </recommendedName>
</protein>
<dbReference type="AlphaFoldDB" id="A0A9P6GNH9"/>
<dbReference type="EMBL" id="WJXW01000004">
    <property type="protein sequence ID" value="KAF9737630.1"/>
    <property type="molecule type" value="Genomic_DNA"/>
</dbReference>
<evidence type="ECO:0000256" key="1">
    <source>
        <dbReference type="SAM" id="MobiDB-lite"/>
    </source>
</evidence>
<dbReference type="Proteomes" id="UP000756921">
    <property type="component" value="Unassembled WGS sequence"/>
</dbReference>
<evidence type="ECO:0000313" key="2">
    <source>
        <dbReference type="EMBL" id="KAF9737630.1"/>
    </source>
</evidence>
<dbReference type="InterPro" id="IPR021833">
    <property type="entry name" value="DUF3425"/>
</dbReference>
<keyword evidence="3" id="KW-1185">Reference proteome</keyword>
<organism evidence="2 3">
    <name type="scientific">Paraphaeosphaeria minitans</name>
    <dbReference type="NCBI Taxonomy" id="565426"/>
    <lineage>
        <taxon>Eukaryota</taxon>
        <taxon>Fungi</taxon>
        <taxon>Dikarya</taxon>
        <taxon>Ascomycota</taxon>
        <taxon>Pezizomycotina</taxon>
        <taxon>Dothideomycetes</taxon>
        <taxon>Pleosporomycetidae</taxon>
        <taxon>Pleosporales</taxon>
        <taxon>Massarineae</taxon>
        <taxon>Didymosphaeriaceae</taxon>
        <taxon>Paraphaeosphaeria</taxon>
    </lineage>
</organism>
<feature type="region of interest" description="Disordered" evidence="1">
    <location>
        <begin position="50"/>
        <end position="98"/>
    </location>
</feature>